<keyword evidence="9 13" id="KW-0418">Kinase</keyword>
<dbReference type="GO" id="GO:0005737">
    <property type="term" value="C:cytoplasm"/>
    <property type="evidence" value="ECO:0007669"/>
    <property type="project" value="UniProtKB-SubCell"/>
</dbReference>
<dbReference type="GO" id="GO:0004413">
    <property type="term" value="F:homoserine kinase activity"/>
    <property type="evidence" value="ECO:0007669"/>
    <property type="project" value="UniProtKB-UniRule"/>
</dbReference>
<keyword evidence="10 13" id="KW-0067">ATP-binding</keyword>
<evidence type="ECO:0000259" key="14">
    <source>
        <dbReference type="Pfam" id="PF00288"/>
    </source>
</evidence>
<feature type="binding site" evidence="13">
    <location>
        <begin position="82"/>
        <end position="92"/>
    </location>
    <ligand>
        <name>ATP</name>
        <dbReference type="ChEBI" id="CHEBI:30616"/>
    </ligand>
</feature>
<dbReference type="KEGG" id="cia:BEN51_00540"/>
<comment type="catalytic activity">
    <reaction evidence="11 13">
        <text>L-homoserine + ATP = O-phospho-L-homoserine + ADP + H(+)</text>
        <dbReference type="Rhea" id="RHEA:13985"/>
        <dbReference type="ChEBI" id="CHEBI:15378"/>
        <dbReference type="ChEBI" id="CHEBI:30616"/>
        <dbReference type="ChEBI" id="CHEBI:57476"/>
        <dbReference type="ChEBI" id="CHEBI:57590"/>
        <dbReference type="ChEBI" id="CHEBI:456216"/>
        <dbReference type="EC" id="2.7.1.39"/>
    </reaction>
</comment>
<feature type="domain" description="GHMP kinase N-terminal" evidence="14">
    <location>
        <begin position="53"/>
        <end position="135"/>
    </location>
</feature>
<comment type="similarity">
    <text evidence="2 13">Belongs to the GHMP kinase family. Homoserine kinase subfamily.</text>
</comment>
<dbReference type="RefSeq" id="WP_119864183.1">
    <property type="nucleotide sequence ID" value="NZ_CP016786.1"/>
</dbReference>
<dbReference type="Pfam" id="PF08544">
    <property type="entry name" value="GHMP_kinases_C"/>
    <property type="match status" value="1"/>
</dbReference>
<dbReference type="EMBL" id="CP016786">
    <property type="protein sequence ID" value="ASW42048.1"/>
    <property type="molecule type" value="Genomic_DNA"/>
</dbReference>
<dbReference type="Gene3D" id="3.30.70.890">
    <property type="entry name" value="GHMP kinase, C-terminal domain"/>
    <property type="match status" value="1"/>
</dbReference>
<dbReference type="Pfam" id="PF00288">
    <property type="entry name" value="GHMP_kinases_N"/>
    <property type="match status" value="1"/>
</dbReference>
<evidence type="ECO:0000256" key="8">
    <source>
        <dbReference type="ARBA" id="ARBA00022741"/>
    </source>
</evidence>
<evidence type="ECO:0000256" key="2">
    <source>
        <dbReference type="ARBA" id="ARBA00007370"/>
    </source>
</evidence>
<evidence type="ECO:0000256" key="11">
    <source>
        <dbReference type="ARBA" id="ARBA00049375"/>
    </source>
</evidence>
<accession>A0A343J940</accession>
<dbReference type="GO" id="GO:0005524">
    <property type="term" value="F:ATP binding"/>
    <property type="evidence" value="ECO:0007669"/>
    <property type="project" value="UniProtKB-UniRule"/>
</dbReference>
<comment type="pathway">
    <text evidence="1 13">Amino-acid biosynthesis; L-threonine biosynthesis; L-threonine from L-aspartate: step 4/5.</text>
</comment>
<evidence type="ECO:0000256" key="10">
    <source>
        <dbReference type="ARBA" id="ARBA00022840"/>
    </source>
</evidence>
<dbReference type="InterPro" id="IPR014721">
    <property type="entry name" value="Ribsml_uS5_D2-typ_fold_subgr"/>
</dbReference>
<reference evidence="16 17" key="1">
    <citation type="submission" date="2016-08" db="EMBL/GenBank/DDBJ databases">
        <title>Complete Genome Sequence Of The Indigo Reducing Clostridium isatidis DSM15098.</title>
        <authorList>
            <person name="Little G.T."/>
            <person name="Minton N.P."/>
        </authorList>
    </citation>
    <scope>NUCLEOTIDE SEQUENCE [LARGE SCALE GENOMIC DNA]</scope>
    <source>
        <strain evidence="16 17">DSM 15098</strain>
    </source>
</reference>
<evidence type="ECO:0000256" key="6">
    <source>
        <dbReference type="ARBA" id="ARBA00022679"/>
    </source>
</evidence>
<comment type="function">
    <text evidence="12 13">Catalyzes the ATP-dependent phosphorylation of L-homoserine to L-homoserine phosphate.</text>
</comment>
<evidence type="ECO:0000256" key="9">
    <source>
        <dbReference type="ARBA" id="ARBA00022777"/>
    </source>
</evidence>
<dbReference type="SUPFAM" id="SSF55060">
    <property type="entry name" value="GHMP Kinase, C-terminal domain"/>
    <property type="match status" value="1"/>
</dbReference>
<evidence type="ECO:0000256" key="3">
    <source>
        <dbReference type="ARBA" id="ARBA00012078"/>
    </source>
</evidence>
<feature type="domain" description="GHMP kinase C-terminal" evidence="15">
    <location>
        <begin position="197"/>
        <end position="264"/>
    </location>
</feature>
<dbReference type="NCBIfam" id="NF002288">
    <property type="entry name" value="PRK01212.1-4"/>
    <property type="match status" value="1"/>
</dbReference>
<dbReference type="Proteomes" id="UP000264883">
    <property type="component" value="Chromosome"/>
</dbReference>
<dbReference type="PROSITE" id="PS00627">
    <property type="entry name" value="GHMP_KINASES_ATP"/>
    <property type="match status" value="1"/>
</dbReference>
<dbReference type="NCBIfam" id="TIGR00191">
    <property type="entry name" value="thrB"/>
    <property type="match status" value="1"/>
</dbReference>
<dbReference type="GO" id="GO:0009088">
    <property type="term" value="P:threonine biosynthetic process"/>
    <property type="evidence" value="ECO:0007669"/>
    <property type="project" value="UniProtKB-UniRule"/>
</dbReference>
<evidence type="ECO:0000313" key="16">
    <source>
        <dbReference type="EMBL" id="ASW42048.1"/>
    </source>
</evidence>
<dbReference type="InterPro" id="IPR000870">
    <property type="entry name" value="Homoserine_kinase"/>
</dbReference>
<keyword evidence="6 13" id="KW-0808">Transferase</keyword>
<dbReference type="AlphaFoldDB" id="A0A343J940"/>
<keyword evidence="8 13" id="KW-0547">Nucleotide-binding</keyword>
<protein>
    <recommendedName>
        <fullName evidence="4 13">Homoserine kinase</fullName>
        <shortName evidence="13">HK</shortName>
        <shortName evidence="13">HSK</shortName>
        <ecNumber evidence="3 13">2.7.1.39</ecNumber>
    </recommendedName>
</protein>
<evidence type="ECO:0000256" key="12">
    <source>
        <dbReference type="ARBA" id="ARBA00049954"/>
    </source>
</evidence>
<organism evidence="16 17">
    <name type="scientific">Clostridium isatidis</name>
    <dbReference type="NCBI Taxonomy" id="182773"/>
    <lineage>
        <taxon>Bacteria</taxon>
        <taxon>Bacillati</taxon>
        <taxon>Bacillota</taxon>
        <taxon>Clostridia</taxon>
        <taxon>Eubacteriales</taxon>
        <taxon>Clostridiaceae</taxon>
        <taxon>Clostridium</taxon>
    </lineage>
</organism>
<keyword evidence="13" id="KW-0963">Cytoplasm</keyword>
<evidence type="ECO:0000256" key="4">
    <source>
        <dbReference type="ARBA" id="ARBA00017858"/>
    </source>
</evidence>
<keyword evidence="17" id="KW-1185">Reference proteome</keyword>
<dbReference type="InterPro" id="IPR013750">
    <property type="entry name" value="GHMP_kinase_C_dom"/>
</dbReference>
<dbReference type="HAMAP" id="MF_00384">
    <property type="entry name" value="Homoser_kinase"/>
    <property type="match status" value="1"/>
</dbReference>
<dbReference type="SUPFAM" id="SSF54211">
    <property type="entry name" value="Ribosomal protein S5 domain 2-like"/>
    <property type="match status" value="1"/>
</dbReference>
<sequence>MIKIRVPATSANLGPGFDAVGIALNLYNTFTFEELPEGLEIVGCDDDFNNENNLVYLSMKKTLSKMDCKLRGIKITMENNIPVSRGLGSSAACIVAGILGANELAGKPLSKDDLLKIATEIEGHPDNVAPALLGGLVTSIVERENVFYNKIHVAKGIKFIALIPEFTLSTREARGVLPREISFKDAVFNVGRVALLISALSNGKFDLLKYGLEDKLHQNYRSKLIPDFDKLKSICDNNNALGTFISGAGPTIITIVDEKNKEFISNLSKELTLLSNNWLVKELEIDLEGAVVLGQE</sequence>
<dbReference type="PIRSF" id="PIRSF000676">
    <property type="entry name" value="Homoser_kin"/>
    <property type="match status" value="1"/>
</dbReference>
<dbReference type="InterPro" id="IPR036554">
    <property type="entry name" value="GHMP_kinase_C_sf"/>
</dbReference>
<evidence type="ECO:0000256" key="5">
    <source>
        <dbReference type="ARBA" id="ARBA00022605"/>
    </source>
</evidence>
<evidence type="ECO:0000259" key="15">
    <source>
        <dbReference type="Pfam" id="PF08544"/>
    </source>
</evidence>
<evidence type="ECO:0000256" key="7">
    <source>
        <dbReference type="ARBA" id="ARBA00022697"/>
    </source>
</evidence>
<dbReference type="PANTHER" id="PTHR20861">
    <property type="entry name" value="HOMOSERINE/4-DIPHOSPHOCYTIDYL-2-C-METHYL-D-ERYTHRITOL KINASE"/>
    <property type="match status" value="1"/>
</dbReference>
<comment type="subcellular location">
    <subcellularLocation>
        <location evidence="13">Cytoplasm</location>
    </subcellularLocation>
</comment>
<dbReference type="OrthoDB" id="9769912at2"/>
<dbReference type="Gene3D" id="3.30.230.10">
    <property type="match status" value="1"/>
</dbReference>
<dbReference type="InterPro" id="IPR006203">
    <property type="entry name" value="GHMP_knse_ATP-bd_CS"/>
</dbReference>
<keyword evidence="7 13" id="KW-0791">Threonine biosynthesis</keyword>
<dbReference type="PANTHER" id="PTHR20861:SF1">
    <property type="entry name" value="HOMOSERINE KINASE"/>
    <property type="match status" value="1"/>
</dbReference>
<dbReference type="UniPathway" id="UPA00050">
    <property type="reaction ID" value="UER00064"/>
</dbReference>
<dbReference type="PRINTS" id="PR00958">
    <property type="entry name" value="HOMSERKINASE"/>
</dbReference>
<proteinExistence type="inferred from homology"/>
<name>A0A343J940_9CLOT</name>
<dbReference type="InterPro" id="IPR020568">
    <property type="entry name" value="Ribosomal_Su5_D2-typ_SF"/>
</dbReference>
<dbReference type="EC" id="2.7.1.39" evidence="3 13"/>
<gene>
    <name evidence="13" type="primary">thrB</name>
    <name evidence="16" type="ORF">BEN51_00540</name>
</gene>
<dbReference type="InterPro" id="IPR006204">
    <property type="entry name" value="GHMP_kinase_N_dom"/>
</dbReference>
<evidence type="ECO:0000313" key="17">
    <source>
        <dbReference type="Proteomes" id="UP000264883"/>
    </source>
</evidence>
<evidence type="ECO:0000256" key="13">
    <source>
        <dbReference type="HAMAP-Rule" id="MF_00384"/>
    </source>
</evidence>
<evidence type="ECO:0000256" key="1">
    <source>
        <dbReference type="ARBA" id="ARBA00005015"/>
    </source>
</evidence>
<keyword evidence="5 13" id="KW-0028">Amino-acid biosynthesis</keyword>